<evidence type="ECO:0000313" key="1">
    <source>
        <dbReference type="EMBL" id="JAE36590.1"/>
    </source>
</evidence>
<reference evidence="1" key="2">
    <citation type="journal article" date="2015" name="Data Brief">
        <title>Shoot transcriptome of the giant reed, Arundo donax.</title>
        <authorList>
            <person name="Barrero R.A."/>
            <person name="Guerrero F.D."/>
            <person name="Moolhuijzen P."/>
            <person name="Goolsby J.A."/>
            <person name="Tidwell J."/>
            <person name="Bellgard S.E."/>
            <person name="Bellgard M.I."/>
        </authorList>
    </citation>
    <scope>NUCLEOTIDE SEQUENCE</scope>
    <source>
        <tissue evidence="1">Shoot tissue taken approximately 20 cm above the soil surface</tissue>
    </source>
</reference>
<sequence length="70" mass="8131">MTMEFDFSFFRFLNWASLCKHSGVDCWWSYSLSKIFMLQLSTCIVSYAAPAYVFLRSEIAVPQKLIFLGS</sequence>
<name>A0A0A9HHI0_ARUDO</name>
<protein>
    <submittedName>
        <fullName evidence="1">Uncharacterized protein</fullName>
    </submittedName>
</protein>
<reference evidence="1" key="1">
    <citation type="submission" date="2014-09" db="EMBL/GenBank/DDBJ databases">
        <authorList>
            <person name="Magalhaes I.L.F."/>
            <person name="Oliveira U."/>
            <person name="Santos F.R."/>
            <person name="Vidigal T.H.D.A."/>
            <person name="Brescovit A.D."/>
            <person name="Santos A.J."/>
        </authorList>
    </citation>
    <scope>NUCLEOTIDE SEQUENCE</scope>
    <source>
        <tissue evidence="1">Shoot tissue taken approximately 20 cm above the soil surface</tissue>
    </source>
</reference>
<organism evidence="1">
    <name type="scientific">Arundo donax</name>
    <name type="common">Giant reed</name>
    <name type="synonym">Donax arundinaceus</name>
    <dbReference type="NCBI Taxonomy" id="35708"/>
    <lineage>
        <taxon>Eukaryota</taxon>
        <taxon>Viridiplantae</taxon>
        <taxon>Streptophyta</taxon>
        <taxon>Embryophyta</taxon>
        <taxon>Tracheophyta</taxon>
        <taxon>Spermatophyta</taxon>
        <taxon>Magnoliopsida</taxon>
        <taxon>Liliopsida</taxon>
        <taxon>Poales</taxon>
        <taxon>Poaceae</taxon>
        <taxon>PACMAD clade</taxon>
        <taxon>Arundinoideae</taxon>
        <taxon>Arundineae</taxon>
        <taxon>Arundo</taxon>
    </lineage>
</organism>
<accession>A0A0A9HHI0</accession>
<dbReference type="EMBL" id="GBRH01161306">
    <property type="protein sequence ID" value="JAE36590.1"/>
    <property type="molecule type" value="Transcribed_RNA"/>
</dbReference>
<dbReference type="AlphaFoldDB" id="A0A0A9HHI0"/>
<proteinExistence type="predicted"/>